<dbReference type="AlphaFoldDB" id="A0A6J1M8J2"/>
<evidence type="ECO:0000313" key="2">
    <source>
        <dbReference type="Proteomes" id="UP000504633"/>
    </source>
</evidence>
<evidence type="ECO:0000313" key="3">
    <source>
        <dbReference type="RefSeq" id="XP_023177597.1"/>
    </source>
</evidence>
<protein>
    <submittedName>
        <fullName evidence="3">Uncharacterized protein LOC111603984</fullName>
    </submittedName>
</protein>
<feature type="compositionally biased region" description="Basic residues" evidence="1">
    <location>
        <begin position="31"/>
        <end position="42"/>
    </location>
</feature>
<dbReference type="KEGG" id="dhe:111603984"/>
<dbReference type="GeneID" id="111603984"/>
<accession>A0A6J1M8J2</accession>
<feature type="region of interest" description="Disordered" evidence="1">
    <location>
        <begin position="1"/>
        <end position="48"/>
    </location>
</feature>
<feature type="compositionally biased region" description="Low complexity" evidence="1">
    <location>
        <begin position="1"/>
        <end position="20"/>
    </location>
</feature>
<reference evidence="3" key="1">
    <citation type="submission" date="2025-08" db="UniProtKB">
        <authorList>
            <consortium name="RefSeq"/>
        </authorList>
    </citation>
    <scope>IDENTIFICATION</scope>
    <source>
        <strain evidence="3">15085-1641.00</strain>
        <tissue evidence="3">Whole body</tissue>
    </source>
</reference>
<dbReference type="RefSeq" id="XP_023177597.1">
    <property type="nucleotide sequence ID" value="XM_023321829.2"/>
</dbReference>
<evidence type="ECO:0000256" key="1">
    <source>
        <dbReference type="SAM" id="MobiDB-lite"/>
    </source>
</evidence>
<keyword evidence="2" id="KW-1185">Reference proteome</keyword>
<proteinExistence type="predicted"/>
<gene>
    <name evidence="3" type="primary">LOC111603984</name>
</gene>
<dbReference type="Proteomes" id="UP000504633">
    <property type="component" value="Unplaced"/>
</dbReference>
<sequence>MAAQSTARQQTRTTSTASASMDNTAIAPNYAHKKFSALKRKRSQDEETDDDVVFIMELPAKRRFFRPWLDEPRAAITSTTEQPPRRPSPNTVATTYHANMVRSHTPRLRSPKAQQRRDRNTLACLLSRRARQAKQLAIEQQYEQYRQQHEANLEQQVRLSLYYVRFLQQTMAATQAPLPDSQIMQSLQHVQQGWPQQQATATKR</sequence>
<organism evidence="2 3">
    <name type="scientific">Drosophila hydei</name>
    <name type="common">Fruit fly</name>
    <dbReference type="NCBI Taxonomy" id="7224"/>
    <lineage>
        <taxon>Eukaryota</taxon>
        <taxon>Metazoa</taxon>
        <taxon>Ecdysozoa</taxon>
        <taxon>Arthropoda</taxon>
        <taxon>Hexapoda</taxon>
        <taxon>Insecta</taxon>
        <taxon>Pterygota</taxon>
        <taxon>Neoptera</taxon>
        <taxon>Endopterygota</taxon>
        <taxon>Diptera</taxon>
        <taxon>Brachycera</taxon>
        <taxon>Muscomorpha</taxon>
        <taxon>Ephydroidea</taxon>
        <taxon>Drosophilidae</taxon>
        <taxon>Drosophila</taxon>
    </lineage>
</organism>
<dbReference type="OMA" id="YAHKKFS"/>
<dbReference type="OrthoDB" id="7862047at2759"/>
<name>A0A6J1M8J2_DROHY</name>